<keyword evidence="1" id="KW-0732">Signal</keyword>
<dbReference type="PANTHER" id="PTHR46177:SF1">
    <property type="entry name" value="INTEGRASE CATALYTIC DOMAIN-CONTAINING PROTEIN"/>
    <property type="match status" value="1"/>
</dbReference>
<feature type="signal peptide" evidence="1">
    <location>
        <begin position="1"/>
        <end position="19"/>
    </location>
</feature>
<feature type="chain" id="PRO_5045948509" evidence="1">
    <location>
        <begin position="20"/>
        <end position="225"/>
    </location>
</feature>
<evidence type="ECO:0000256" key="1">
    <source>
        <dbReference type="SAM" id="SignalP"/>
    </source>
</evidence>
<organism evidence="2 3">
    <name type="scientific">Tegillarca granosa</name>
    <name type="common">Malaysian cockle</name>
    <name type="synonym">Anadara granosa</name>
    <dbReference type="NCBI Taxonomy" id="220873"/>
    <lineage>
        <taxon>Eukaryota</taxon>
        <taxon>Metazoa</taxon>
        <taxon>Spiralia</taxon>
        <taxon>Lophotrochozoa</taxon>
        <taxon>Mollusca</taxon>
        <taxon>Bivalvia</taxon>
        <taxon>Autobranchia</taxon>
        <taxon>Pteriomorphia</taxon>
        <taxon>Arcoida</taxon>
        <taxon>Arcoidea</taxon>
        <taxon>Arcidae</taxon>
        <taxon>Tegillarca</taxon>
    </lineage>
</organism>
<sequence>MSRSIILLLSLCTFVHVEGVVPSNIPLSGNVLKRDELIKLYFMEGLKYAEIVLFLFCNHNIKMTIRHLKRILRKLNLRRRPIQYSPTQDVVNIIREECNVSGQCVGYRTMWKRLIRDYGLAVKRNDVMKIMQQIFPNATEERKAHRLKRRMYTLKGPNLRHNFGTNVDTEDINLCINLYGKRKEICCKEFKQIVDIIKPDVQVPVHPYEALRLFIELNYILEHYL</sequence>
<dbReference type="PANTHER" id="PTHR46177">
    <property type="entry name" value="INTEGRASE CATALYTIC DOMAIN-CONTAINING PROTEIN"/>
    <property type="match status" value="1"/>
</dbReference>
<name>A0ABQ9E6K2_TEGGR</name>
<comment type="caution">
    <text evidence="2">The sequence shown here is derived from an EMBL/GenBank/DDBJ whole genome shotgun (WGS) entry which is preliminary data.</text>
</comment>
<evidence type="ECO:0000313" key="3">
    <source>
        <dbReference type="Proteomes" id="UP001217089"/>
    </source>
</evidence>
<keyword evidence="3" id="KW-1185">Reference proteome</keyword>
<evidence type="ECO:0000313" key="2">
    <source>
        <dbReference type="EMBL" id="KAJ8301024.1"/>
    </source>
</evidence>
<dbReference type="Proteomes" id="UP001217089">
    <property type="component" value="Unassembled WGS sequence"/>
</dbReference>
<proteinExistence type="predicted"/>
<accession>A0ABQ9E6K2</accession>
<dbReference type="EMBL" id="JARBDR010000919">
    <property type="protein sequence ID" value="KAJ8301024.1"/>
    <property type="molecule type" value="Genomic_DNA"/>
</dbReference>
<gene>
    <name evidence="2" type="ORF">KUTeg_022543</name>
</gene>
<reference evidence="2 3" key="1">
    <citation type="submission" date="2022-12" db="EMBL/GenBank/DDBJ databases">
        <title>Chromosome-level genome of Tegillarca granosa.</title>
        <authorList>
            <person name="Kim J."/>
        </authorList>
    </citation>
    <scope>NUCLEOTIDE SEQUENCE [LARGE SCALE GENOMIC DNA]</scope>
    <source>
        <strain evidence="2">Teg-2019</strain>
        <tissue evidence="2">Adductor muscle</tissue>
    </source>
</reference>
<protein>
    <submittedName>
        <fullName evidence="2">Uncharacterized protein</fullName>
    </submittedName>
</protein>